<evidence type="ECO:0000313" key="2">
    <source>
        <dbReference type="Proteomes" id="UP000593567"/>
    </source>
</evidence>
<keyword evidence="2" id="KW-1185">Reference proteome</keyword>
<accession>A0A7J7J4F5</accession>
<dbReference type="AlphaFoldDB" id="A0A7J7J4F5"/>
<comment type="caution">
    <text evidence="1">The sequence shown here is derived from an EMBL/GenBank/DDBJ whole genome shotgun (WGS) entry which is preliminary data.</text>
</comment>
<sequence>MKQSLVVEELSKAITKLRDALSNRKPFARELAQEIYQTKVAGRTSEYVNTVLEENKLLQQARLEDDFDFSD</sequence>
<name>A0A7J7J4F5_BUGNE</name>
<proteinExistence type="predicted"/>
<dbReference type="Proteomes" id="UP000593567">
    <property type="component" value="Unassembled WGS sequence"/>
</dbReference>
<gene>
    <name evidence="1" type="ORF">EB796_020609</name>
</gene>
<evidence type="ECO:0000313" key="1">
    <source>
        <dbReference type="EMBL" id="KAF6021070.1"/>
    </source>
</evidence>
<reference evidence="1" key="1">
    <citation type="submission" date="2020-06" db="EMBL/GenBank/DDBJ databases">
        <title>Draft genome of Bugula neritina, a colonial animal packing powerful symbionts and potential medicines.</title>
        <authorList>
            <person name="Rayko M."/>
        </authorList>
    </citation>
    <scope>NUCLEOTIDE SEQUENCE [LARGE SCALE GENOMIC DNA]</scope>
    <source>
        <strain evidence="1">Kwan_BN1</strain>
    </source>
</reference>
<protein>
    <submittedName>
        <fullName evidence="1">Uncharacterized protein</fullName>
    </submittedName>
</protein>
<dbReference type="EMBL" id="VXIV02003138">
    <property type="protein sequence ID" value="KAF6021070.1"/>
    <property type="molecule type" value="Genomic_DNA"/>
</dbReference>
<organism evidence="1 2">
    <name type="scientific">Bugula neritina</name>
    <name type="common">Brown bryozoan</name>
    <name type="synonym">Sertularia neritina</name>
    <dbReference type="NCBI Taxonomy" id="10212"/>
    <lineage>
        <taxon>Eukaryota</taxon>
        <taxon>Metazoa</taxon>
        <taxon>Spiralia</taxon>
        <taxon>Lophotrochozoa</taxon>
        <taxon>Bryozoa</taxon>
        <taxon>Gymnolaemata</taxon>
        <taxon>Cheilostomatida</taxon>
        <taxon>Flustrina</taxon>
        <taxon>Buguloidea</taxon>
        <taxon>Bugulidae</taxon>
        <taxon>Bugula</taxon>
    </lineage>
</organism>